<evidence type="ECO:0000256" key="3">
    <source>
        <dbReference type="PIRSR" id="PIRSR000239-1"/>
    </source>
</evidence>
<sequence length="164" mass="17538">MAIQVGDKAPDFTLVSKTAEGPVLVKLSEITGQSNIVLLFVPMAFTGVCTQELCDISGGLGEYEALDAKVFGISGDNPFAQEAWAEKSGITLPLLSDYEHAVAKAYGVAYEQFLPEKNLIMGGVAKRSAFVIDKEGIVRYAEVQDHPKDLPDFAAVKATLQSLA</sequence>
<organism evidence="5 6">
    <name type="scientific">Luteolibacter luteus</name>
    <dbReference type="NCBI Taxonomy" id="2728835"/>
    <lineage>
        <taxon>Bacteria</taxon>
        <taxon>Pseudomonadati</taxon>
        <taxon>Verrucomicrobiota</taxon>
        <taxon>Verrucomicrobiia</taxon>
        <taxon>Verrucomicrobiales</taxon>
        <taxon>Verrucomicrobiaceae</taxon>
        <taxon>Luteolibacter</taxon>
    </lineage>
</organism>
<dbReference type="GO" id="GO:0016209">
    <property type="term" value="F:antioxidant activity"/>
    <property type="evidence" value="ECO:0007669"/>
    <property type="project" value="InterPro"/>
</dbReference>
<evidence type="ECO:0000256" key="2">
    <source>
        <dbReference type="ARBA" id="ARBA00023284"/>
    </source>
</evidence>
<evidence type="ECO:0000259" key="4">
    <source>
        <dbReference type="PROSITE" id="PS51352"/>
    </source>
</evidence>
<dbReference type="PANTHER" id="PTHR43110:SF1">
    <property type="entry name" value="THIOL PEROXIDASE"/>
    <property type="match status" value="1"/>
</dbReference>
<dbReference type="PANTHER" id="PTHR43110">
    <property type="entry name" value="THIOL PEROXIDASE"/>
    <property type="match status" value="1"/>
</dbReference>
<evidence type="ECO:0000313" key="5">
    <source>
        <dbReference type="EMBL" id="QJE96457.1"/>
    </source>
</evidence>
<dbReference type="SUPFAM" id="SSF52833">
    <property type="entry name" value="Thioredoxin-like"/>
    <property type="match status" value="1"/>
</dbReference>
<dbReference type="PIRSF" id="PIRSF000239">
    <property type="entry name" value="AHPC"/>
    <property type="match status" value="1"/>
</dbReference>
<dbReference type="PROSITE" id="PS51352">
    <property type="entry name" value="THIOREDOXIN_2"/>
    <property type="match status" value="1"/>
</dbReference>
<dbReference type="InterPro" id="IPR013766">
    <property type="entry name" value="Thioredoxin_domain"/>
</dbReference>
<proteinExistence type="predicted"/>
<dbReference type="Pfam" id="PF00578">
    <property type="entry name" value="AhpC-TSA"/>
    <property type="match status" value="1"/>
</dbReference>
<gene>
    <name evidence="5" type="ORF">HHL09_11905</name>
</gene>
<keyword evidence="2" id="KW-0676">Redox-active center</keyword>
<dbReference type="Gene3D" id="3.40.30.10">
    <property type="entry name" value="Glutaredoxin"/>
    <property type="match status" value="1"/>
</dbReference>
<evidence type="ECO:0000256" key="1">
    <source>
        <dbReference type="ARBA" id="ARBA00023002"/>
    </source>
</evidence>
<reference evidence="5 6" key="1">
    <citation type="submission" date="2020-04" db="EMBL/GenBank/DDBJ databases">
        <title>Luteolibacter sp. G-1-1-1 isolated from soil.</title>
        <authorList>
            <person name="Dahal R.H."/>
        </authorList>
    </citation>
    <scope>NUCLEOTIDE SEQUENCE [LARGE SCALE GENOMIC DNA]</scope>
    <source>
        <strain evidence="5 6">G-1-1-1</strain>
    </source>
</reference>
<dbReference type="InterPro" id="IPR000866">
    <property type="entry name" value="AhpC/TSA"/>
</dbReference>
<protein>
    <submittedName>
        <fullName evidence="5">Redoxin domain-containing protein</fullName>
    </submittedName>
</protein>
<dbReference type="EMBL" id="CP051774">
    <property type="protein sequence ID" value="QJE96457.1"/>
    <property type="molecule type" value="Genomic_DNA"/>
</dbReference>
<feature type="domain" description="Thioredoxin" evidence="4">
    <location>
        <begin position="3"/>
        <end position="164"/>
    </location>
</feature>
<dbReference type="InterPro" id="IPR050455">
    <property type="entry name" value="Tpx_Peroxidase_subfamily"/>
</dbReference>
<evidence type="ECO:0000313" key="6">
    <source>
        <dbReference type="Proteomes" id="UP000501812"/>
    </source>
</evidence>
<name>A0A858RHV0_9BACT</name>
<keyword evidence="6" id="KW-1185">Reference proteome</keyword>
<dbReference type="InterPro" id="IPR036249">
    <property type="entry name" value="Thioredoxin-like_sf"/>
</dbReference>
<dbReference type="AlphaFoldDB" id="A0A858RHV0"/>
<keyword evidence="1" id="KW-0560">Oxidoreductase</keyword>
<dbReference type="GO" id="GO:0016491">
    <property type="term" value="F:oxidoreductase activity"/>
    <property type="evidence" value="ECO:0007669"/>
    <property type="project" value="UniProtKB-KW"/>
</dbReference>
<dbReference type="Proteomes" id="UP000501812">
    <property type="component" value="Chromosome"/>
</dbReference>
<dbReference type="RefSeq" id="WP_169454858.1">
    <property type="nucleotide sequence ID" value="NZ_CP051774.1"/>
</dbReference>
<feature type="active site" description="Cysteine sulfenic acid (-SOH) intermediate; for peroxidase activity" evidence="3">
    <location>
        <position position="49"/>
    </location>
</feature>
<dbReference type="InterPro" id="IPR024706">
    <property type="entry name" value="Peroxiredoxin_AhpC-typ"/>
</dbReference>
<accession>A0A858RHV0</accession>
<dbReference type="KEGG" id="luo:HHL09_11905"/>